<dbReference type="EMBL" id="CAUYUJ010014463">
    <property type="protein sequence ID" value="CAK0841545.1"/>
    <property type="molecule type" value="Genomic_DNA"/>
</dbReference>
<protein>
    <submittedName>
        <fullName evidence="1">Uncharacterized protein</fullName>
    </submittedName>
</protein>
<keyword evidence="2" id="KW-1185">Reference proteome</keyword>
<evidence type="ECO:0000313" key="1">
    <source>
        <dbReference type="EMBL" id="CAK0841545.1"/>
    </source>
</evidence>
<reference evidence="1" key="1">
    <citation type="submission" date="2023-10" db="EMBL/GenBank/DDBJ databases">
        <authorList>
            <person name="Chen Y."/>
            <person name="Shah S."/>
            <person name="Dougan E. K."/>
            <person name="Thang M."/>
            <person name="Chan C."/>
        </authorList>
    </citation>
    <scope>NUCLEOTIDE SEQUENCE [LARGE SCALE GENOMIC DNA]</scope>
</reference>
<proteinExistence type="predicted"/>
<dbReference type="Proteomes" id="UP001189429">
    <property type="component" value="Unassembled WGS sequence"/>
</dbReference>
<accession>A0ABN9T8W5</accession>
<name>A0ABN9T8W5_9DINO</name>
<gene>
    <name evidence="1" type="ORF">PCOR1329_LOCUS36717</name>
</gene>
<feature type="non-terminal residue" evidence="1">
    <location>
        <position position="130"/>
    </location>
</feature>
<organism evidence="1 2">
    <name type="scientific">Prorocentrum cordatum</name>
    <dbReference type="NCBI Taxonomy" id="2364126"/>
    <lineage>
        <taxon>Eukaryota</taxon>
        <taxon>Sar</taxon>
        <taxon>Alveolata</taxon>
        <taxon>Dinophyceae</taxon>
        <taxon>Prorocentrales</taxon>
        <taxon>Prorocentraceae</taxon>
        <taxon>Prorocentrum</taxon>
    </lineage>
</organism>
<sequence>ILPCFPGLAVNVKMEFNEHHMSELGRRAGGLSCKGKASNMCAVHGGSCPCRCGEEDLFADPRESPLTMSWGWPRCQAWCPGGGYQGVAHKSIGAFNMWIEEATRFDIVLMEESDQFPVEITIEGMSQTHK</sequence>
<evidence type="ECO:0000313" key="2">
    <source>
        <dbReference type="Proteomes" id="UP001189429"/>
    </source>
</evidence>
<comment type="caution">
    <text evidence="1">The sequence shown here is derived from an EMBL/GenBank/DDBJ whole genome shotgun (WGS) entry which is preliminary data.</text>
</comment>
<feature type="non-terminal residue" evidence="1">
    <location>
        <position position="1"/>
    </location>
</feature>